<evidence type="ECO:0000313" key="7">
    <source>
        <dbReference type="EMBL" id="ONH70015.1"/>
    </source>
</evidence>
<gene>
    <name evidence="7" type="ORF">BON22_0368</name>
</gene>
<evidence type="ECO:0000256" key="1">
    <source>
        <dbReference type="ARBA" id="ARBA00004123"/>
    </source>
</evidence>
<dbReference type="Pfam" id="PF23240">
    <property type="entry name" value="HAT_PRP39_N"/>
    <property type="match status" value="1"/>
</dbReference>
<comment type="similarity">
    <text evidence="6">Belongs to the PRP39 family.</text>
</comment>
<comment type="subcellular location">
    <subcellularLocation>
        <location evidence="1">Nucleus</location>
    </subcellularLocation>
</comment>
<dbReference type="InterPro" id="IPR003107">
    <property type="entry name" value="HAT"/>
</dbReference>
<evidence type="ECO:0000313" key="8">
    <source>
        <dbReference type="Proteomes" id="UP000189513"/>
    </source>
</evidence>
<dbReference type="GO" id="GO:0005685">
    <property type="term" value="C:U1 snRNP"/>
    <property type="evidence" value="ECO:0007669"/>
    <property type="project" value="TreeGrafter"/>
</dbReference>
<sequence>MSGLETSLATLSNGLDVFPTSLDLWIDYLTLLCSNHNDEQDHIDKIRSEFETAVGFVGHQFLSHPLWDKYIEFEKSQNDNLKVLNILLRVVRIPLHQYARYYQSLTEIKDKVPLESIMDLDPELHNIIDSNPDQDKNTLLTNHISRICTDTYTYVTKIWPYEAKVAQLTSFTLIPLDPSVVSTWEEYLDFMIAKHTASPSELNKKQVISLFERSLVPTALETKLWLKYIKWVSSSLPSDTDLLQNIYHRAVNLYVPVDIYSIRLSHALFLEINDKSSETINELYLNTIKSNPAEPAPIIHYVQYVTRVNKNSKRTADWLNQILNSRFKSGKTETELTIYEQRIADLLNDKTAGVLVAELIKILWYQCKDHTALKIHFSFYSKQESLFGSVPFWSIYYKYQRSLGDRTSLSKVVAFIKNSSALPLTLINAILLDYADYLQQNPEATASTYKRVLELEYDAYNALHYRLVDDKQRKRFKGESGHPSVFIEKPTVTNTSIGQLVDRFKPSSLPTFKNVEKAALPIEYAQNE</sequence>
<dbReference type="GO" id="GO:0071004">
    <property type="term" value="C:U2-type prespliceosome"/>
    <property type="evidence" value="ECO:0007669"/>
    <property type="project" value="TreeGrafter"/>
</dbReference>
<dbReference type="GO" id="GO:0000395">
    <property type="term" value="P:mRNA 5'-splice site recognition"/>
    <property type="evidence" value="ECO:0007669"/>
    <property type="project" value="TreeGrafter"/>
</dbReference>
<dbReference type="Pfam" id="PF23241">
    <property type="entry name" value="HAT_PRP39_C"/>
    <property type="match status" value="1"/>
</dbReference>
<dbReference type="GO" id="GO:0000243">
    <property type="term" value="C:commitment complex"/>
    <property type="evidence" value="ECO:0007669"/>
    <property type="project" value="TreeGrafter"/>
</dbReference>
<keyword evidence="5" id="KW-0539">Nucleus</keyword>
<proteinExistence type="inferred from homology"/>
<evidence type="ECO:0000256" key="2">
    <source>
        <dbReference type="ARBA" id="ARBA00022664"/>
    </source>
</evidence>
<dbReference type="PANTHER" id="PTHR17204">
    <property type="entry name" value="PRE-MRNA PROCESSING PROTEIN PRP39-RELATED"/>
    <property type="match status" value="1"/>
</dbReference>
<dbReference type="GO" id="GO:0030627">
    <property type="term" value="F:pre-mRNA 5'-splice site binding"/>
    <property type="evidence" value="ECO:0007669"/>
    <property type="project" value="TreeGrafter"/>
</dbReference>
<keyword evidence="4" id="KW-0508">mRNA splicing</keyword>
<evidence type="ECO:0000256" key="4">
    <source>
        <dbReference type="ARBA" id="ARBA00023187"/>
    </source>
</evidence>
<dbReference type="PANTHER" id="PTHR17204:SF5">
    <property type="entry name" value="PRE-MRNA-PROCESSING FACTOR 39"/>
    <property type="match status" value="1"/>
</dbReference>
<evidence type="ECO:0000256" key="6">
    <source>
        <dbReference type="ARBA" id="ARBA00038019"/>
    </source>
</evidence>
<dbReference type="Gene3D" id="1.25.40.10">
    <property type="entry name" value="Tetratricopeptide repeat domain"/>
    <property type="match status" value="2"/>
</dbReference>
<protein>
    <submittedName>
        <fullName evidence="7">Pre-mRNA-processing factor 39</fullName>
    </submittedName>
</protein>
<dbReference type="EMBL" id="MPUK01000001">
    <property type="protein sequence ID" value="ONH70015.1"/>
    <property type="molecule type" value="Genomic_DNA"/>
</dbReference>
<dbReference type="SUPFAM" id="SSF48452">
    <property type="entry name" value="TPR-like"/>
    <property type="match status" value="1"/>
</dbReference>
<dbReference type="Proteomes" id="UP000189513">
    <property type="component" value="Unassembled WGS sequence"/>
</dbReference>
<name>A0A1V2LEH1_CYBFA</name>
<keyword evidence="2" id="KW-0507">mRNA processing</keyword>
<accession>A0A1V2LEH1</accession>
<dbReference type="VEuPathDB" id="FungiDB:BON22_0368"/>
<evidence type="ECO:0000256" key="5">
    <source>
        <dbReference type="ARBA" id="ARBA00023242"/>
    </source>
</evidence>
<dbReference type="SMART" id="SM00386">
    <property type="entry name" value="HAT"/>
    <property type="match status" value="3"/>
</dbReference>
<reference evidence="8" key="1">
    <citation type="journal article" date="2017" name="Genome Announc.">
        <title>Genome sequences of Cyberlindnera fabianii 65, Pichia kudriavzevii 129, and Saccharomyces cerevisiae 131 isolated from fermented masau fruits in Zimbabwe.</title>
        <authorList>
            <person name="van Rijswijck I.M.H."/>
            <person name="Derks M.F.L."/>
            <person name="Abee T."/>
            <person name="de Ridder D."/>
            <person name="Smid E.J."/>
        </authorList>
    </citation>
    <scope>NUCLEOTIDE SEQUENCE [LARGE SCALE GENOMIC DNA]</scope>
    <source>
        <strain evidence="8">65</strain>
    </source>
</reference>
<dbReference type="InterPro" id="IPR059164">
    <property type="entry name" value="HAT_PRP39_C"/>
</dbReference>
<evidence type="ECO:0000256" key="3">
    <source>
        <dbReference type="ARBA" id="ARBA00022737"/>
    </source>
</evidence>
<comment type="caution">
    <text evidence="7">The sequence shown here is derived from an EMBL/GenBank/DDBJ whole genome shotgun (WGS) entry which is preliminary data.</text>
</comment>
<organism evidence="7 8">
    <name type="scientific">Cyberlindnera fabianii</name>
    <name type="common">Yeast</name>
    <name type="synonym">Hansenula fabianii</name>
    <dbReference type="NCBI Taxonomy" id="36022"/>
    <lineage>
        <taxon>Eukaryota</taxon>
        <taxon>Fungi</taxon>
        <taxon>Dikarya</taxon>
        <taxon>Ascomycota</taxon>
        <taxon>Saccharomycotina</taxon>
        <taxon>Saccharomycetes</taxon>
        <taxon>Phaffomycetales</taxon>
        <taxon>Phaffomycetaceae</taxon>
        <taxon>Cyberlindnera</taxon>
    </lineage>
</organism>
<keyword evidence="3" id="KW-0677">Repeat</keyword>
<dbReference type="InterPro" id="IPR011990">
    <property type="entry name" value="TPR-like_helical_dom_sf"/>
</dbReference>
<keyword evidence="8" id="KW-1185">Reference proteome</keyword>
<dbReference type="OMA" id="SLELWCD"/>
<dbReference type="STRING" id="36022.A0A1V2LEH1"/>
<dbReference type="AlphaFoldDB" id="A0A1V2LEH1"/>